<dbReference type="InterPro" id="IPR020012">
    <property type="entry name" value="LysM_FimV"/>
</dbReference>
<accession>A0A1E7Q523</accession>
<dbReference type="NCBIfam" id="TIGR03504">
    <property type="entry name" value="FimV_Cterm"/>
    <property type="match status" value="1"/>
</dbReference>
<dbReference type="Gene3D" id="1.20.58.2200">
    <property type="match status" value="1"/>
</dbReference>
<evidence type="ECO:0008006" key="6">
    <source>
        <dbReference type="Google" id="ProtNLM"/>
    </source>
</evidence>
<protein>
    <recommendedName>
        <fullName evidence="6">Pilus assembly protein FimV</fullName>
    </recommendedName>
</protein>
<dbReference type="OrthoDB" id="5298707at2"/>
<dbReference type="Proteomes" id="UP000242258">
    <property type="component" value="Unassembled WGS sequence"/>
</dbReference>
<reference evidence="5" key="1">
    <citation type="submission" date="2016-09" db="EMBL/GenBank/DDBJ databases">
        <authorList>
            <person name="Wan X."/>
            <person name="Hou S."/>
        </authorList>
    </citation>
    <scope>NUCLEOTIDE SEQUENCE [LARGE SCALE GENOMIC DNA]</scope>
    <source>
        <strain evidence="5">KH87</strain>
    </source>
</reference>
<keyword evidence="3" id="KW-0732">Signal</keyword>
<dbReference type="RefSeq" id="WP_070048825.1">
    <property type="nucleotide sequence ID" value="NZ_CBCSDO010000006.1"/>
</dbReference>
<evidence type="ECO:0000313" key="4">
    <source>
        <dbReference type="EMBL" id="OEY69259.1"/>
    </source>
</evidence>
<evidence type="ECO:0000256" key="3">
    <source>
        <dbReference type="SAM" id="SignalP"/>
    </source>
</evidence>
<evidence type="ECO:0000256" key="2">
    <source>
        <dbReference type="SAM" id="MobiDB-lite"/>
    </source>
</evidence>
<evidence type="ECO:0000313" key="5">
    <source>
        <dbReference type="Proteomes" id="UP000242258"/>
    </source>
</evidence>
<gene>
    <name evidence="4" type="ORF">BI198_06500</name>
</gene>
<name>A0A1E7Q523_9GAMM</name>
<dbReference type="InterPro" id="IPR020011">
    <property type="entry name" value="FimV_C"/>
</dbReference>
<dbReference type="InterPro" id="IPR038440">
    <property type="entry name" value="FimV_C_sf"/>
</dbReference>
<dbReference type="EMBL" id="MKEK01000001">
    <property type="protein sequence ID" value="OEY69259.1"/>
    <property type="molecule type" value="Genomic_DNA"/>
</dbReference>
<feature type="coiled-coil region" evidence="1">
    <location>
        <begin position="174"/>
        <end position="236"/>
    </location>
</feature>
<dbReference type="NCBIfam" id="TIGR03505">
    <property type="entry name" value="FimV_core"/>
    <property type="match status" value="1"/>
</dbReference>
<comment type="caution">
    <text evidence="4">The sequence shown here is derived from an EMBL/GenBank/DDBJ whole genome shotgun (WGS) entry which is preliminary data.</text>
</comment>
<proteinExistence type="predicted"/>
<sequence>MPVLFVVLFALLVNFSSPLLAQENSSSLLAQENSLPLLAQENNVQIRGPRSTDTLAQQTTIGPLRANDTLWRVAERLKPSANVSLYQVMYALYQKNPDAFLDNNLNHLKPNAILNVPTLREVQQVDINIAKQKSEQDDRAWSQRQQAAKAATDAANIAKQQQSVTTAQAPAQWQQEMQQVAQQQRNELTEMRNEFHNSLQQVQGLVAENQQLKTSLTSIETELENLKNQLSQDSELQQQLSSLLSQQAALLRSNAEMEAKINDGFDWQQALKSPLAWVLAASIPALLVLFSVLFIIKRRGKQTEEAVNAVQLADTPDPSYQSPLPPLNADDDIDESLFELDEALLDESFAMDDLNAEALKAEPLNDIEPTQTLDDDDLLDFDDELLLDDDSLLPAASPAVADSSELEPFDPDQILSDTDISALLLAEEDDDAIIELADDEAEPEDQLLDDDVLTIDDDDALIEQPFSAEDLDLADDLVDDLDDELVDDFSLETATADAVTEDLELSDVFTETTETTDFDPAVTAETMASALSDAELIEQAFAEDALPEDALAIDDLDNDTNKRNTSNDSTAEAELDAAIEHALADADSKDDIDSIDDTSSNIVTELADDDVEVVSIDLPEEDDNLTEQARELAATLSQATGSDTLVKAAEEQELANEPAVELGSEYDSELASNTDTTGIDADDLTVIDEESFQFDSSSLDEFAESLAQEDEQAPDLATSDDGSVIKVTDASLSVENPSEMLEQYPALDLSDDDLSLDIDALTSADLNADDFAQLGDEAVELDPLAEQQFDTLMGELEAIASNDDSTESESTDFEIEHADITKLEQSVNTDFDFDDDDFVEIDKLLASSEQQETDPERFNHLNVDVGLDEFADVIGINQPHDVDKDDNGFAAKLDLARAYIEMDDQESAEQILQAILVSDAPEHVKTEAKTLKPN</sequence>
<feature type="region of interest" description="Disordered" evidence="2">
    <location>
        <begin position="656"/>
        <end position="678"/>
    </location>
</feature>
<dbReference type="AlphaFoldDB" id="A0A1E7Q523"/>
<feature type="chain" id="PRO_5009200377" description="Pilus assembly protein FimV" evidence="3">
    <location>
        <begin position="22"/>
        <end position="934"/>
    </location>
</feature>
<organism evidence="4 5">
    <name type="scientific">Rheinheimera salexigens</name>
    <dbReference type="NCBI Taxonomy" id="1628148"/>
    <lineage>
        <taxon>Bacteria</taxon>
        <taxon>Pseudomonadati</taxon>
        <taxon>Pseudomonadota</taxon>
        <taxon>Gammaproteobacteria</taxon>
        <taxon>Chromatiales</taxon>
        <taxon>Chromatiaceae</taxon>
        <taxon>Rheinheimera</taxon>
    </lineage>
</organism>
<evidence type="ECO:0000256" key="1">
    <source>
        <dbReference type="SAM" id="Coils"/>
    </source>
</evidence>
<feature type="signal peptide" evidence="3">
    <location>
        <begin position="1"/>
        <end position="21"/>
    </location>
</feature>
<keyword evidence="1" id="KW-0175">Coiled coil</keyword>
<keyword evidence="5" id="KW-1185">Reference proteome</keyword>
<dbReference type="STRING" id="1628148.BI198_06500"/>